<sequence length="150" mass="17673">MDRLNLISKLIEENADFVNFSEYGNWISDELIIKAELDLNIKFPKTYIWWLKHFRGGEIYGDEIFSIYKDSNDGIPSGDIVYRNLLDRKNNILSEDQLAIMTNDMGETFFFDLQQTDDGGEFPVYRLSDGSRYADDFLDFLIRQISDEYY</sequence>
<organism evidence="2 3">
    <name type="scientific">Pedobacter fastidiosus</name>
    <dbReference type="NCBI Taxonomy" id="2765361"/>
    <lineage>
        <taxon>Bacteria</taxon>
        <taxon>Pseudomonadati</taxon>
        <taxon>Bacteroidota</taxon>
        <taxon>Sphingobacteriia</taxon>
        <taxon>Sphingobacteriales</taxon>
        <taxon>Sphingobacteriaceae</taxon>
        <taxon>Pedobacter</taxon>
    </lineage>
</organism>
<feature type="domain" description="Knr4/Smi1-like" evidence="1">
    <location>
        <begin position="26"/>
        <end position="143"/>
    </location>
</feature>
<dbReference type="InterPro" id="IPR037883">
    <property type="entry name" value="Knr4/Smi1-like_sf"/>
</dbReference>
<evidence type="ECO:0000313" key="2">
    <source>
        <dbReference type="EMBL" id="MBC6110686.1"/>
    </source>
</evidence>
<proteinExistence type="predicted"/>
<dbReference type="EMBL" id="JACRYL010000007">
    <property type="protein sequence ID" value="MBC6110686.1"/>
    <property type="molecule type" value="Genomic_DNA"/>
</dbReference>
<dbReference type="Proteomes" id="UP000652755">
    <property type="component" value="Unassembled WGS sequence"/>
</dbReference>
<dbReference type="SMART" id="SM00860">
    <property type="entry name" value="SMI1_KNR4"/>
    <property type="match status" value="1"/>
</dbReference>
<protein>
    <submittedName>
        <fullName evidence="2">SMI1/KNR4 family protein</fullName>
    </submittedName>
</protein>
<evidence type="ECO:0000313" key="3">
    <source>
        <dbReference type="Proteomes" id="UP000652755"/>
    </source>
</evidence>
<comment type="caution">
    <text evidence="2">The sequence shown here is derived from an EMBL/GenBank/DDBJ whole genome shotgun (WGS) entry which is preliminary data.</text>
</comment>
<accession>A0ABR7KRN4</accession>
<name>A0ABR7KRN4_9SPHI</name>
<dbReference type="RefSeq" id="WP_187071154.1">
    <property type="nucleotide sequence ID" value="NZ_JACRYL010000007.1"/>
</dbReference>
<gene>
    <name evidence="2" type="ORF">H7U22_09625</name>
</gene>
<keyword evidence="3" id="KW-1185">Reference proteome</keyword>
<dbReference type="SUPFAM" id="SSF160631">
    <property type="entry name" value="SMI1/KNR4-like"/>
    <property type="match status" value="1"/>
</dbReference>
<dbReference type="Gene3D" id="3.40.1580.10">
    <property type="entry name" value="SMI1/KNR4-like"/>
    <property type="match status" value="1"/>
</dbReference>
<dbReference type="Pfam" id="PF14568">
    <property type="entry name" value="SUKH_6"/>
    <property type="match status" value="1"/>
</dbReference>
<evidence type="ECO:0000259" key="1">
    <source>
        <dbReference type="SMART" id="SM00860"/>
    </source>
</evidence>
<reference evidence="2 3" key="1">
    <citation type="submission" date="2020-08" db="EMBL/GenBank/DDBJ databases">
        <authorList>
            <person name="Sun Q."/>
            <person name="Inoue M."/>
        </authorList>
    </citation>
    <scope>NUCLEOTIDE SEQUENCE [LARGE SCALE GENOMIC DNA]</scope>
    <source>
        <strain evidence="2 3">CCM 8938</strain>
    </source>
</reference>
<dbReference type="InterPro" id="IPR018958">
    <property type="entry name" value="Knr4/Smi1-like_dom"/>
</dbReference>